<sequence length="157" mass="17040">MIITKDHIGGLVFLCLSAAYGFYIGDISMLPGDEYEPFNAQTVPTALAYMGGVLSIALIVTASRDAGDRLSLKGYDFAIVVKLLALVVLFGLALEWVGFLVSTILFLIGGYWLLGERRIKTLLIASVPFAVFIWFALSQLLDIYLAPGRLITTLFGG</sequence>
<evidence type="ECO:0000313" key="4">
    <source>
        <dbReference type="Proteomes" id="UP001169862"/>
    </source>
</evidence>
<keyword evidence="1" id="KW-0472">Membrane</keyword>
<feature type="domain" description="DUF1468" evidence="2">
    <location>
        <begin position="8"/>
        <end position="145"/>
    </location>
</feature>
<dbReference type="InterPro" id="IPR009936">
    <property type="entry name" value="DUF1468"/>
</dbReference>
<dbReference type="EMBL" id="JAUOPG010000002">
    <property type="protein sequence ID" value="MDO6452575.1"/>
    <property type="molecule type" value="Genomic_DNA"/>
</dbReference>
<comment type="caution">
    <text evidence="3">The sequence shown here is derived from an EMBL/GenBank/DDBJ whole genome shotgun (WGS) entry which is preliminary data.</text>
</comment>
<evidence type="ECO:0000256" key="1">
    <source>
        <dbReference type="SAM" id="Phobius"/>
    </source>
</evidence>
<feature type="transmembrane region" description="Helical" evidence="1">
    <location>
        <begin position="74"/>
        <end position="90"/>
    </location>
</feature>
<organism evidence="3 4">
    <name type="scientific">Neptunomonas phycophila</name>
    <dbReference type="NCBI Taxonomy" id="1572645"/>
    <lineage>
        <taxon>Bacteria</taxon>
        <taxon>Pseudomonadati</taxon>
        <taxon>Pseudomonadota</taxon>
        <taxon>Gammaproteobacteria</taxon>
        <taxon>Oceanospirillales</taxon>
        <taxon>Oceanospirillaceae</taxon>
        <taxon>Neptunomonas</taxon>
    </lineage>
</organism>
<feature type="transmembrane region" description="Helical" evidence="1">
    <location>
        <begin position="96"/>
        <end position="114"/>
    </location>
</feature>
<evidence type="ECO:0000259" key="2">
    <source>
        <dbReference type="Pfam" id="PF07331"/>
    </source>
</evidence>
<dbReference type="Proteomes" id="UP001169862">
    <property type="component" value="Unassembled WGS sequence"/>
</dbReference>
<proteinExistence type="predicted"/>
<feature type="transmembrane region" description="Helical" evidence="1">
    <location>
        <begin position="121"/>
        <end position="141"/>
    </location>
</feature>
<protein>
    <submittedName>
        <fullName evidence="3">Tripartite tricarboxylate transporter TctB family protein</fullName>
    </submittedName>
</protein>
<keyword evidence="1" id="KW-1133">Transmembrane helix</keyword>
<name>A0AAW7XEP2_9GAMM</name>
<evidence type="ECO:0000313" key="3">
    <source>
        <dbReference type="EMBL" id="MDO6452575.1"/>
    </source>
</evidence>
<feature type="transmembrane region" description="Helical" evidence="1">
    <location>
        <begin position="45"/>
        <end position="62"/>
    </location>
</feature>
<gene>
    <name evidence="3" type="ORF">Q4490_03260</name>
</gene>
<dbReference type="AlphaFoldDB" id="A0AAW7XEP2"/>
<reference evidence="3" key="1">
    <citation type="submission" date="2023-07" db="EMBL/GenBank/DDBJ databases">
        <title>Genome content predicts the carbon catabolic preferences of heterotrophic bacteria.</title>
        <authorList>
            <person name="Gralka M."/>
        </authorList>
    </citation>
    <scope>NUCLEOTIDE SEQUENCE</scope>
    <source>
        <strain evidence="3">I2M16</strain>
    </source>
</reference>
<dbReference type="Pfam" id="PF07331">
    <property type="entry name" value="TctB"/>
    <property type="match status" value="1"/>
</dbReference>
<accession>A0AAW7XEP2</accession>
<dbReference type="RefSeq" id="WP_303495997.1">
    <property type="nucleotide sequence ID" value="NZ_JAUOPG010000002.1"/>
</dbReference>
<keyword evidence="1" id="KW-0812">Transmembrane</keyword>